<keyword evidence="7" id="KW-1185">Reference proteome</keyword>
<dbReference type="Gene3D" id="3.30.470.20">
    <property type="entry name" value="ATP-grasp fold, B domain"/>
    <property type="match status" value="1"/>
</dbReference>
<evidence type="ECO:0000256" key="5">
    <source>
        <dbReference type="ARBA" id="ARBA00030445"/>
    </source>
</evidence>
<evidence type="ECO:0000256" key="3">
    <source>
        <dbReference type="ARBA" id="ARBA00022741"/>
    </source>
</evidence>
<keyword evidence="2 6" id="KW-0436">Ligase</keyword>
<accession>A0A1D3CYB5</accession>
<keyword evidence="3" id="KW-0547">Nucleotide-binding</keyword>
<dbReference type="PROSITE" id="PS51221">
    <property type="entry name" value="TTL"/>
    <property type="match status" value="1"/>
</dbReference>
<protein>
    <recommendedName>
        <fullName evidence="5">Tubulin--tyrosine ligase-like protein 9</fullName>
    </recommendedName>
</protein>
<evidence type="ECO:0000256" key="1">
    <source>
        <dbReference type="ARBA" id="ARBA00006820"/>
    </source>
</evidence>
<dbReference type="AlphaFoldDB" id="A0A1D3CYB5"/>
<reference evidence="6 7" key="1">
    <citation type="journal article" date="2016" name="BMC Genomics">
        <title>Comparative genomics reveals Cyclospora cayetanensis possesses coccidia-like metabolism and invasion components but unique surface antigens.</title>
        <authorList>
            <person name="Liu S."/>
            <person name="Wang L."/>
            <person name="Zheng H."/>
            <person name="Xu Z."/>
            <person name="Roellig D.M."/>
            <person name="Li N."/>
            <person name="Frace M.A."/>
            <person name="Tang K."/>
            <person name="Arrowood M.J."/>
            <person name="Moss D.M."/>
            <person name="Zhang L."/>
            <person name="Feng Y."/>
            <person name="Xiao L."/>
        </authorList>
    </citation>
    <scope>NUCLEOTIDE SEQUENCE [LARGE SCALE GENOMIC DNA]</scope>
    <source>
        <strain evidence="6 7">CHN_HEN01</strain>
    </source>
</reference>
<dbReference type="EMBL" id="JROU02001516">
    <property type="protein sequence ID" value="OEH76183.1"/>
    <property type="molecule type" value="Genomic_DNA"/>
</dbReference>
<name>A0A1D3CYB5_9EIME</name>
<dbReference type="GO" id="GO:0036064">
    <property type="term" value="C:ciliary basal body"/>
    <property type="evidence" value="ECO:0007669"/>
    <property type="project" value="TreeGrafter"/>
</dbReference>
<dbReference type="Proteomes" id="UP000095192">
    <property type="component" value="Unassembled WGS sequence"/>
</dbReference>
<dbReference type="GO" id="GO:0015631">
    <property type="term" value="F:tubulin binding"/>
    <property type="evidence" value="ECO:0007669"/>
    <property type="project" value="TreeGrafter"/>
</dbReference>
<dbReference type="VEuPathDB" id="ToxoDB:LOC34623154"/>
<dbReference type="VEuPathDB" id="ToxoDB:cyc_07129"/>
<comment type="similarity">
    <text evidence="1">Belongs to the tubulin--tyrosine ligase family.</text>
</comment>
<evidence type="ECO:0000313" key="7">
    <source>
        <dbReference type="Proteomes" id="UP000095192"/>
    </source>
</evidence>
<evidence type="ECO:0000256" key="4">
    <source>
        <dbReference type="ARBA" id="ARBA00022840"/>
    </source>
</evidence>
<gene>
    <name evidence="6" type="ORF">cyc_07129</name>
</gene>
<dbReference type="PANTHER" id="PTHR12241:SF39">
    <property type="entry name" value="TUBULIN POLYGLUTAMYLASE TTLL9-RELATED"/>
    <property type="match status" value="1"/>
</dbReference>
<dbReference type="GO" id="GO:0005524">
    <property type="term" value="F:ATP binding"/>
    <property type="evidence" value="ECO:0007669"/>
    <property type="project" value="UniProtKB-KW"/>
</dbReference>
<dbReference type="GO" id="GO:0070740">
    <property type="term" value="F:tubulin-glutamic acid ligase activity"/>
    <property type="evidence" value="ECO:0007669"/>
    <property type="project" value="TreeGrafter"/>
</dbReference>
<organism evidence="6 7">
    <name type="scientific">Cyclospora cayetanensis</name>
    <dbReference type="NCBI Taxonomy" id="88456"/>
    <lineage>
        <taxon>Eukaryota</taxon>
        <taxon>Sar</taxon>
        <taxon>Alveolata</taxon>
        <taxon>Apicomplexa</taxon>
        <taxon>Conoidasida</taxon>
        <taxon>Coccidia</taxon>
        <taxon>Eucoccidiorida</taxon>
        <taxon>Eimeriorina</taxon>
        <taxon>Eimeriidae</taxon>
        <taxon>Cyclospora</taxon>
    </lineage>
</organism>
<dbReference type="PANTHER" id="PTHR12241">
    <property type="entry name" value="TUBULIN POLYGLUTAMYLASE"/>
    <property type="match status" value="1"/>
</dbReference>
<evidence type="ECO:0000256" key="2">
    <source>
        <dbReference type="ARBA" id="ARBA00022598"/>
    </source>
</evidence>
<keyword evidence="4" id="KW-0067">ATP-binding</keyword>
<dbReference type="InParanoid" id="A0A1D3CYB5"/>
<dbReference type="InterPro" id="IPR004344">
    <property type="entry name" value="TTL/TTLL_fam"/>
</dbReference>
<evidence type="ECO:0000313" key="6">
    <source>
        <dbReference type="EMBL" id="OEH76183.1"/>
    </source>
</evidence>
<proteinExistence type="inferred from homology"/>
<sequence>MRRLKVPLHGYELRKLASHNNILHPPKEGSCLLSRTILHDKHCCELYGYDVIVDSSLKPWLLEVNASPSLTATTEEDYRFKFAMLDDLLSIVDMENVGPRRSAAKGIDSQMPFGYAAVVALLVDARA</sequence>
<dbReference type="SUPFAM" id="SSF56059">
    <property type="entry name" value="Glutathione synthetase ATP-binding domain-like"/>
    <property type="match status" value="1"/>
</dbReference>
<dbReference type="Pfam" id="PF03133">
    <property type="entry name" value="TTL"/>
    <property type="match status" value="1"/>
</dbReference>
<dbReference type="GO" id="GO:0000226">
    <property type="term" value="P:microtubule cytoskeleton organization"/>
    <property type="evidence" value="ECO:0007669"/>
    <property type="project" value="TreeGrafter"/>
</dbReference>
<comment type="caution">
    <text evidence="6">The sequence shown here is derived from an EMBL/GenBank/DDBJ whole genome shotgun (WGS) entry which is preliminary data.</text>
</comment>